<dbReference type="STRING" id="1246637.MTBBW1_1680052"/>
<dbReference type="Proteomes" id="UP000191931">
    <property type="component" value="Unassembled WGS sequence"/>
</dbReference>
<name>A0A1W1H9H2_9BACT</name>
<evidence type="ECO:0000313" key="2">
    <source>
        <dbReference type="Proteomes" id="UP000191931"/>
    </source>
</evidence>
<dbReference type="AlphaFoldDB" id="A0A1W1H9H2"/>
<sequence>MARIQIKDLAENQTISKEDLKRVKGGFVMMDNVFSGITPEYKFSPEYKFFNTAQFITSGQLVENMESILYEKWF</sequence>
<protein>
    <submittedName>
        <fullName evidence="1">Uncharacterized protein</fullName>
    </submittedName>
</protein>
<accession>A0A1W1H9H2</accession>
<organism evidence="1 2">
    <name type="scientific">Desulfamplus magnetovallimortis</name>
    <dbReference type="NCBI Taxonomy" id="1246637"/>
    <lineage>
        <taxon>Bacteria</taxon>
        <taxon>Pseudomonadati</taxon>
        <taxon>Thermodesulfobacteriota</taxon>
        <taxon>Desulfobacteria</taxon>
        <taxon>Desulfobacterales</taxon>
        <taxon>Desulfobacteraceae</taxon>
        <taxon>Desulfamplus</taxon>
    </lineage>
</organism>
<gene>
    <name evidence="1" type="ORF">MTBBW1_1680052</name>
</gene>
<proteinExistence type="predicted"/>
<reference evidence="1 2" key="1">
    <citation type="submission" date="2017-03" db="EMBL/GenBank/DDBJ databases">
        <authorList>
            <person name="Afonso C.L."/>
            <person name="Miller P.J."/>
            <person name="Scott M.A."/>
            <person name="Spackman E."/>
            <person name="Goraichik I."/>
            <person name="Dimitrov K.M."/>
            <person name="Suarez D.L."/>
            <person name="Swayne D.E."/>
        </authorList>
    </citation>
    <scope>NUCLEOTIDE SEQUENCE [LARGE SCALE GENOMIC DNA]</scope>
    <source>
        <strain evidence="1">PRJEB14757</strain>
    </source>
</reference>
<dbReference type="RefSeq" id="WP_080805852.1">
    <property type="nucleotide sequence ID" value="NZ_LT828551.1"/>
</dbReference>
<keyword evidence="2" id="KW-1185">Reference proteome</keyword>
<evidence type="ECO:0000313" key="1">
    <source>
        <dbReference type="EMBL" id="SLM29140.1"/>
    </source>
</evidence>
<dbReference type="EMBL" id="FWEV01000077">
    <property type="protein sequence ID" value="SLM29140.1"/>
    <property type="molecule type" value="Genomic_DNA"/>
</dbReference>